<proteinExistence type="predicted"/>
<sequence>MEDSKEMSTLYSHTFVEHKDYRIFYEQKPEDNDRWLITILRYGSPKPGAPTLGTYWFEDQEQGIQWAKDVIDARLKFFEKTNK</sequence>
<dbReference type="AlphaFoldDB" id="A0A8J6XUB0"/>
<organism evidence="1 2">
    <name type="scientific">Iningainema tapete BLCC-T55</name>
    <dbReference type="NCBI Taxonomy" id="2748662"/>
    <lineage>
        <taxon>Bacteria</taxon>
        <taxon>Bacillati</taxon>
        <taxon>Cyanobacteriota</taxon>
        <taxon>Cyanophyceae</taxon>
        <taxon>Nostocales</taxon>
        <taxon>Scytonemataceae</taxon>
        <taxon>Iningainema tapete</taxon>
    </lineage>
</organism>
<name>A0A8J6XUB0_9CYAN</name>
<keyword evidence="2" id="KW-1185">Reference proteome</keyword>
<evidence type="ECO:0000313" key="1">
    <source>
        <dbReference type="EMBL" id="MBD2778450.1"/>
    </source>
</evidence>
<dbReference type="RefSeq" id="WP_190838125.1">
    <property type="nucleotide sequence ID" value="NZ_CAWPPI010000126.1"/>
</dbReference>
<dbReference type="Proteomes" id="UP000629098">
    <property type="component" value="Unassembled WGS sequence"/>
</dbReference>
<dbReference type="EMBL" id="JACXAE010000126">
    <property type="protein sequence ID" value="MBD2778450.1"/>
    <property type="molecule type" value="Genomic_DNA"/>
</dbReference>
<comment type="caution">
    <text evidence="1">The sequence shown here is derived from an EMBL/GenBank/DDBJ whole genome shotgun (WGS) entry which is preliminary data.</text>
</comment>
<gene>
    <name evidence="1" type="ORF">ICL16_42015</name>
</gene>
<accession>A0A8J6XUB0</accession>
<evidence type="ECO:0000313" key="2">
    <source>
        <dbReference type="Proteomes" id="UP000629098"/>
    </source>
</evidence>
<protein>
    <submittedName>
        <fullName evidence="1">Uncharacterized protein</fullName>
    </submittedName>
</protein>
<reference evidence="1" key="1">
    <citation type="submission" date="2020-09" db="EMBL/GenBank/DDBJ databases">
        <title>Iningainema tapete sp. nov. (Scytonemataceae, Cyanobacteria) from greenhouses in central Florida (USA) produces two types of nodularin with biosynthetic potential for microcystin-LR and anabaenopeptins.</title>
        <authorList>
            <person name="Berthold D.E."/>
            <person name="Lefler F.W."/>
            <person name="Huang I.-S."/>
            <person name="Abdulla H."/>
            <person name="Zimba P.V."/>
            <person name="Laughinghouse H.D. IV."/>
        </authorList>
    </citation>
    <scope>NUCLEOTIDE SEQUENCE</scope>
    <source>
        <strain evidence="1">BLCCT55</strain>
    </source>
</reference>